<evidence type="ECO:0000256" key="3">
    <source>
        <dbReference type="ARBA" id="ARBA00023125"/>
    </source>
</evidence>
<feature type="compositionally biased region" description="Basic and acidic residues" evidence="6">
    <location>
        <begin position="1"/>
        <end position="16"/>
    </location>
</feature>
<sequence>MKGEEEIIEVDSDKGSQHSVQEVVTGTNATDPITSSIPQFEVEMHQSYVSGLYMHIPMDLGKCYLPSISTDITVGNMQRKEMDGAFQCRSPAELFQWWVESFCTG</sequence>
<keyword evidence="4" id="KW-0804">Transcription</keyword>
<gene>
    <name evidence="7" type="ORF">AQUCO_00100016v1</name>
</gene>
<reference evidence="7 8" key="1">
    <citation type="submission" date="2017-09" db="EMBL/GenBank/DDBJ databases">
        <title>WGS assembly of Aquilegia coerulea Goldsmith.</title>
        <authorList>
            <person name="Hodges S."/>
            <person name="Kramer E."/>
            <person name="Nordborg M."/>
            <person name="Tomkins J."/>
            <person name="Borevitz J."/>
            <person name="Derieg N."/>
            <person name="Yan J."/>
            <person name="Mihaltcheva S."/>
            <person name="Hayes R.D."/>
            <person name="Rokhsar D."/>
        </authorList>
    </citation>
    <scope>NUCLEOTIDE SEQUENCE [LARGE SCALE GENOMIC DNA]</scope>
    <source>
        <strain evidence="8">cv. Goldsmith</strain>
    </source>
</reference>
<proteinExistence type="predicted"/>
<dbReference type="GO" id="GO:0005634">
    <property type="term" value="C:nucleus"/>
    <property type="evidence" value="ECO:0007669"/>
    <property type="project" value="UniProtKB-SubCell"/>
</dbReference>
<dbReference type="Proteomes" id="UP000230069">
    <property type="component" value="Unassembled WGS sequence"/>
</dbReference>
<evidence type="ECO:0000313" key="7">
    <source>
        <dbReference type="EMBL" id="PIA64235.1"/>
    </source>
</evidence>
<dbReference type="InterPro" id="IPR015300">
    <property type="entry name" value="DNA-bd_pseudobarrel_sf"/>
</dbReference>
<evidence type="ECO:0000256" key="5">
    <source>
        <dbReference type="ARBA" id="ARBA00023242"/>
    </source>
</evidence>
<feature type="region of interest" description="Disordered" evidence="6">
    <location>
        <begin position="1"/>
        <end position="34"/>
    </location>
</feature>
<evidence type="ECO:0000256" key="4">
    <source>
        <dbReference type="ARBA" id="ARBA00023163"/>
    </source>
</evidence>
<dbReference type="AlphaFoldDB" id="A0A2G5F8C1"/>
<protein>
    <submittedName>
        <fullName evidence="7">Uncharacterized protein</fullName>
    </submittedName>
</protein>
<evidence type="ECO:0000313" key="8">
    <source>
        <dbReference type="Proteomes" id="UP000230069"/>
    </source>
</evidence>
<name>A0A2G5F8C1_AQUCA</name>
<comment type="subcellular location">
    <subcellularLocation>
        <location evidence="1">Nucleus</location>
    </subcellularLocation>
</comment>
<dbReference type="GO" id="GO:0003677">
    <property type="term" value="F:DNA binding"/>
    <property type="evidence" value="ECO:0007669"/>
    <property type="project" value="UniProtKB-KW"/>
</dbReference>
<evidence type="ECO:0000256" key="1">
    <source>
        <dbReference type="ARBA" id="ARBA00004123"/>
    </source>
</evidence>
<organism evidence="7 8">
    <name type="scientific">Aquilegia coerulea</name>
    <name type="common">Rocky mountain columbine</name>
    <dbReference type="NCBI Taxonomy" id="218851"/>
    <lineage>
        <taxon>Eukaryota</taxon>
        <taxon>Viridiplantae</taxon>
        <taxon>Streptophyta</taxon>
        <taxon>Embryophyta</taxon>
        <taxon>Tracheophyta</taxon>
        <taxon>Spermatophyta</taxon>
        <taxon>Magnoliopsida</taxon>
        <taxon>Ranunculales</taxon>
        <taxon>Ranunculaceae</taxon>
        <taxon>Thalictroideae</taxon>
        <taxon>Aquilegia</taxon>
    </lineage>
</organism>
<evidence type="ECO:0000256" key="6">
    <source>
        <dbReference type="SAM" id="MobiDB-lite"/>
    </source>
</evidence>
<dbReference type="EMBL" id="KZ305018">
    <property type="protein sequence ID" value="PIA64235.1"/>
    <property type="molecule type" value="Genomic_DNA"/>
</dbReference>
<dbReference type="Gene3D" id="2.40.330.10">
    <property type="entry name" value="DNA-binding pseudobarrel domain"/>
    <property type="match status" value="1"/>
</dbReference>
<accession>A0A2G5F8C1</accession>
<feature type="compositionally biased region" description="Polar residues" evidence="6">
    <location>
        <begin position="17"/>
        <end position="34"/>
    </location>
</feature>
<keyword evidence="5" id="KW-0539">Nucleus</keyword>
<dbReference type="EMBL" id="KZ305018">
    <property type="protein sequence ID" value="PIA64236.1"/>
    <property type="molecule type" value="Genomic_DNA"/>
</dbReference>
<evidence type="ECO:0000256" key="2">
    <source>
        <dbReference type="ARBA" id="ARBA00023015"/>
    </source>
</evidence>
<keyword evidence="3" id="KW-0238">DNA-binding</keyword>
<keyword evidence="2" id="KW-0805">Transcription regulation</keyword>
<keyword evidence="8" id="KW-1185">Reference proteome</keyword>